<sequence length="85" mass="10015">MSSKKPIVYFYTKNNCKLCEDVKQLLQILQLDYNFSIIEQNIYQYDELLEKYFLTIPVIKAGDVELTAEEISFATLDQFLQEHLA</sequence>
<evidence type="ECO:0000313" key="1">
    <source>
        <dbReference type="EMBL" id="GAA0462866.1"/>
    </source>
</evidence>
<accession>A0ABN0ZYQ2</accession>
<organism evidence="1 2">
    <name type="scientific">Alkalibacillus silvisoli</name>
    <dbReference type="NCBI Taxonomy" id="392823"/>
    <lineage>
        <taxon>Bacteria</taxon>
        <taxon>Bacillati</taxon>
        <taxon>Bacillota</taxon>
        <taxon>Bacilli</taxon>
        <taxon>Bacillales</taxon>
        <taxon>Bacillaceae</taxon>
        <taxon>Alkalibacillus</taxon>
    </lineage>
</organism>
<dbReference type="EMBL" id="BAAACZ010000014">
    <property type="protein sequence ID" value="GAA0462866.1"/>
    <property type="molecule type" value="Genomic_DNA"/>
</dbReference>
<evidence type="ECO:0000313" key="2">
    <source>
        <dbReference type="Proteomes" id="UP001500740"/>
    </source>
</evidence>
<dbReference type="Pfam" id="PF05768">
    <property type="entry name" value="Glrx-like"/>
    <property type="match status" value="1"/>
</dbReference>
<proteinExistence type="predicted"/>
<gene>
    <name evidence="1" type="ORF">GCM10008935_18040</name>
</gene>
<dbReference type="InterPro" id="IPR008554">
    <property type="entry name" value="Glutaredoxin-like"/>
</dbReference>
<evidence type="ECO:0008006" key="3">
    <source>
        <dbReference type="Google" id="ProtNLM"/>
    </source>
</evidence>
<reference evidence="1 2" key="1">
    <citation type="journal article" date="2019" name="Int. J. Syst. Evol. Microbiol.">
        <title>The Global Catalogue of Microorganisms (GCM) 10K type strain sequencing project: providing services to taxonomists for standard genome sequencing and annotation.</title>
        <authorList>
            <consortium name="The Broad Institute Genomics Platform"/>
            <consortium name="The Broad Institute Genome Sequencing Center for Infectious Disease"/>
            <person name="Wu L."/>
            <person name="Ma J."/>
        </authorList>
    </citation>
    <scope>NUCLEOTIDE SEQUENCE [LARGE SCALE GENOMIC DNA]</scope>
    <source>
        <strain evidence="1 2">JCM 14193</strain>
    </source>
</reference>
<keyword evidence="2" id="KW-1185">Reference proteome</keyword>
<dbReference type="InterPro" id="IPR036249">
    <property type="entry name" value="Thioredoxin-like_sf"/>
</dbReference>
<dbReference type="Gene3D" id="3.40.30.10">
    <property type="entry name" value="Glutaredoxin"/>
    <property type="match status" value="1"/>
</dbReference>
<dbReference type="Proteomes" id="UP001500740">
    <property type="component" value="Unassembled WGS sequence"/>
</dbReference>
<dbReference type="SUPFAM" id="SSF52833">
    <property type="entry name" value="Thioredoxin-like"/>
    <property type="match status" value="1"/>
</dbReference>
<protein>
    <recommendedName>
        <fullName evidence="3">Glutaredoxin family protein</fullName>
    </recommendedName>
</protein>
<dbReference type="RefSeq" id="WP_343783246.1">
    <property type="nucleotide sequence ID" value="NZ_BAAACZ010000014.1"/>
</dbReference>
<comment type="caution">
    <text evidence="1">The sequence shown here is derived from an EMBL/GenBank/DDBJ whole genome shotgun (WGS) entry which is preliminary data.</text>
</comment>
<name>A0ABN0ZYQ2_9BACI</name>